<dbReference type="EMBL" id="JANUHC010000008">
    <property type="protein sequence ID" value="MCS0631963.1"/>
    <property type="molecule type" value="Genomic_DNA"/>
</dbReference>
<feature type="transmembrane region" description="Helical" evidence="1">
    <location>
        <begin position="60"/>
        <end position="84"/>
    </location>
</feature>
<evidence type="ECO:0000256" key="1">
    <source>
        <dbReference type="SAM" id="Phobius"/>
    </source>
</evidence>
<evidence type="ECO:0000313" key="2">
    <source>
        <dbReference type="EMBL" id="MCS0631963.1"/>
    </source>
</evidence>
<feature type="transmembrane region" description="Helical" evidence="1">
    <location>
        <begin position="90"/>
        <end position="110"/>
    </location>
</feature>
<accession>A0ABT2C3J8</accession>
<keyword evidence="1" id="KW-0812">Transmembrane</keyword>
<name>A0ABT2C3J8_9BURK</name>
<gene>
    <name evidence="2" type="ORF">NX786_21785</name>
</gene>
<dbReference type="Proteomes" id="UP001165263">
    <property type="component" value="Unassembled WGS sequence"/>
</dbReference>
<keyword evidence="3" id="KW-1185">Reference proteome</keyword>
<comment type="caution">
    <text evidence="2">The sequence shown here is derived from an EMBL/GenBank/DDBJ whole genome shotgun (WGS) entry which is preliminary data.</text>
</comment>
<reference evidence="2" key="1">
    <citation type="submission" date="2022-08" db="EMBL/GenBank/DDBJ databases">
        <title>Reclassification of Massilia species as members of the genera Telluria, Duganella, Pseudoduganella, Mokoshia gen. nov. and Zemynaea gen. nov. using orthogonal and non-orthogonal genome-based approaches.</title>
        <authorList>
            <person name="Bowman J.P."/>
        </authorList>
    </citation>
    <scope>NUCLEOTIDE SEQUENCE</scope>
    <source>
        <strain evidence="2">LMG 11547</strain>
    </source>
</reference>
<sequence>MNIVIEAKDIVLVLVGVAGSVVASYIYRYLESASSASQALERDLDSTDPIVRDRATRHCLLTAAKFFVFANIFTVVSGGAWIFGNALYDLTLLVLGAASVIAILLLWGALRWLVRAQKGNGG</sequence>
<protein>
    <submittedName>
        <fullName evidence="2">Uncharacterized protein</fullName>
    </submittedName>
</protein>
<dbReference type="RefSeq" id="WP_259451001.1">
    <property type="nucleotide sequence ID" value="NZ_CP119520.1"/>
</dbReference>
<evidence type="ECO:0000313" key="3">
    <source>
        <dbReference type="Proteomes" id="UP001165263"/>
    </source>
</evidence>
<keyword evidence="1" id="KW-0472">Membrane</keyword>
<keyword evidence="1" id="KW-1133">Transmembrane helix</keyword>
<proteinExistence type="predicted"/>
<feature type="transmembrane region" description="Helical" evidence="1">
    <location>
        <begin position="12"/>
        <end position="30"/>
    </location>
</feature>
<organism evidence="2 3">
    <name type="scientific">Telluria mixta</name>
    <dbReference type="NCBI Taxonomy" id="34071"/>
    <lineage>
        <taxon>Bacteria</taxon>
        <taxon>Pseudomonadati</taxon>
        <taxon>Pseudomonadota</taxon>
        <taxon>Betaproteobacteria</taxon>
        <taxon>Burkholderiales</taxon>
        <taxon>Oxalobacteraceae</taxon>
        <taxon>Telluria group</taxon>
        <taxon>Telluria</taxon>
    </lineage>
</organism>